<dbReference type="InterPro" id="IPR011577">
    <property type="entry name" value="Cyt_b561_bac/Ni-Hgenase"/>
</dbReference>
<evidence type="ECO:0000256" key="5">
    <source>
        <dbReference type="ARBA" id="ARBA00022617"/>
    </source>
</evidence>
<evidence type="ECO:0000256" key="10">
    <source>
        <dbReference type="ARBA" id="ARBA00023004"/>
    </source>
</evidence>
<comment type="subcellular location">
    <subcellularLocation>
        <location evidence="2">Cell membrane</location>
        <topology evidence="2">Multi-pass membrane protein</topology>
    </subcellularLocation>
</comment>
<keyword evidence="7" id="KW-0479">Metal-binding</keyword>
<dbReference type="GO" id="GO:0020037">
    <property type="term" value="F:heme binding"/>
    <property type="evidence" value="ECO:0007669"/>
    <property type="project" value="TreeGrafter"/>
</dbReference>
<feature type="transmembrane region" description="Helical" evidence="13">
    <location>
        <begin position="84"/>
        <end position="106"/>
    </location>
</feature>
<keyword evidence="9 13" id="KW-1133">Transmembrane helix</keyword>
<sequence>MAAKAYAPLQVCLHWLMAVLIVATFAGGVYVAGLSLSPAKFRYLAWHKWAGFAVLLLVIMRLAARLRYGAPALPGHMSPLAQGAAHAGHLALYGLMLAVPLTGWLMSSAKGIPLVLFTVVPVPDLVAANPELAERLAFWHTLLAYTLAAFIGLHVLAALKHHYLDRDGLLFRMRLRQP</sequence>
<evidence type="ECO:0000259" key="14">
    <source>
        <dbReference type="Pfam" id="PF01292"/>
    </source>
</evidence>
<evidence type="ECO:0000313" key="16">
    <source>
        <dbReference type="Proteomes" id="UP000467214"/>
    </source>
</evidence>
<dbReference type="InterPro" id="IPR052168">
    <property type="entry name" value="Cytochrome_b561_oxidase"/>
</dbReference>
<dbReference type="Gene3D" id="1.20.950.20">
    <property type="entry name" value="Transmembrane di-heme cytochromes, Chain C"/>
    <property type="match status" value="1"/>
</dbReference>
<keyword evidence="5" id="KW-0349">Heme</keyword>
<protein>
    <submittedName>
        <fullName evidence="15">Cytochrome b</fullName>
    </submittedName>
</protein>
<evidence type="ECO:0000256" key="1">
    <source>
        <dbReference type="ARBA" id="ARBA00001970"/>
    </source>
</evidence>
<dbReference type="AlphaFoldDB" id="A0A845BK67"/>
<comment type="caution">
    <text evidence="15">The sequence shown here is derived from an EMBL/GenBank/DDBJ whole genome shotgun (WGS) entry which is preliminary data.</text>
</comment>
<dbReference type="GO" id="GO:0009055">
    <property type="term" value="F:electron transfer activity"/>
    <property type="evidence" value="ECO:0007669"/>
    <property type="project" value="InterPro"/>
</dbReference>
<accession>A0A845BK67</accession>
<dbReference type="InterPro" id="IPR016174">
    <property type="entry name" value="Di-haem_cyt_TM"/>
</dbReference>
<dbReference type="Proteomes" id="UP000467214">
    <property type="component" value="Unassembled WGS sequence"/>
</dbReference>
<dbReference type="GO" id="GO:0046872">
    <property type="term" value="F:metal ion binding"/>
    <property type="evidence" value="ECO:0007669"/>
    <property type="project" value="UniProtKB-KW"/>
</dbReference>
<dbReference type="SUPFAM" id="SSF81342">
    <property type="entry name" value="Transmembrane di-heme cytochromes"/>
    <property type="match status" value="1"/>
</dbReference>
<keyword evidence="6 13" id="KW-0812">Transmembrane</keyword>
<dbReference type="RefSeq" id="WP_160796669.1">
    <property type="nucleotide sequence ID" value="NZ_WSSB01000007.1"/>
</dbReference>
<evidence type="ECO:0000256" key="3">
    <source>
        <dbReference type="ARBA" id="ARBA00022448"/>
    </source>
</evidence>
<dbReference type="PANTHER" id="PTHR30529:SF1">
    <property type="entry name" value="CYTOCHROME B561 HOMOLOG 2"/>
    <property type="match status" value="1"/>
</dbReference>
<evidence type="ECO:0000256" key="4">
    <source>
        <dbReference type="ARBA" id="ARBA00022475"/>
    </source>
</evidence>
<keyword evidence="3" id="KW-0813">Transport</keyword>
<keyword evidence="11 13" id="KW-0472">Membrane</keyword>
<evidence type="ECO:0000313" key="15">
    <source>
        <dbReference type="EMBL" id="MXR37087.1"/>
    </source>
</evidence>
<evidence type="ECO:0000256" key="11">
    <source>
        <dbReference type="ARBA" id="ARBA00023136"/>
    </source>
</evidence>
<evidence type="ECO:0000256" key="6">
    <source>
        <dbReference type="ARBA" id="ARBA00022692"/>
    </source>
</evidence>
<evidence type="ECO:0000256" key="13">
    <source>
        <dbReference type="SAM" id="Phobius"/>
    </source>
</evidence>
<evidence type="ECO:0000256" key="7">
    <source>
        <dbReference type="ARBA" id="ARBA00022723"/>
    </source>
</evidence>
<gene>
    <name evidence="15" type="ORF">GQF02_08895</name>
</gene>
<feature type="transmembrane region" description="Helical" evidence="13">
    <location>
        <begin position="137"/>
        <end position="159"/>
    </location>
</feature>
<organism evidence="15 16">
    <name type="scientific">Craterilacuibacter sinensis</name>
    <dbReference type="NCBI Taxonomy" id="2686017"/>
    <lineage>
        <taxon>Bacteria</taxon>
        <taxon>Pseudomonadati</taxon>
        <taxon>Pseudomonadota</taxon>
        <taxon>Betaproteobacteria</taxon>
        <taxon>Neisseriales</taxon>
        <taxon>Neisseriaceae</taxon>
        <taxon>Craterilacuibacter</taxon>
    </lineage>
</organism>
<comment type="cofactor">
    <cofactor evidence="1">
        <name>heme b</name>
        <dbReference type="ChEBI" id="CHEBI:60344"/>
    </cofactor>
</comment>
<keyword evidence="8" id="KW-0249">Electron transport</keyword>
<dbReference type="Pfam" id="PF01292">
    <property type="entry name" value="Ni_hydr_CYTB"/>
    <property type="match status" value="1"/>
</dbReference>
<feature type="transmembrane region" description="Helical" evidence="13">
    <location>
        <begin position="12"/>
        <end position="33"/>
    </location>
</feature>
<dbReference type="EMBL" id="WSSB01000007">
    <property type="protein sequence ID" value="MXR37087.1"/>
    <property type="molecule type" value="Genomic_DNA"/>
</dbReference>
<evidence type="ECO:0000256" key="8">
    <source>
        <dbReference type="ARBA" id="ARBA00022982"/>
    </source>
</evidence>
<evidence type="ECO:0000256" key="2">
    <source>
        <dbReference type="ARBA" id="ARBA00004651"/>
    </source>
</evidence>
<keyword evidence="10" id="KW-0408">Iron</keyword>
<proteinExistence type="inferred from homology"/>
<name>A0A845BK67_9NEIS</name>
<feature type="domain" description="Cytochrome b561 bacterial/Ni-hydrogenase" evidence="14">
    <location>
        <begin position="6"/>
        <end position="173"/>
    </location>
</feature>
<keyword evidence="4" id="KW-1003">Cell membrane</keyword>
<evidence type="ECO:0000256" key="9">
    <source>
        <dbReference type="ARBA" id="ARBA00022989"/>
    </source>
</evidence>
<keyword evidence="16" id="KW-1185">Reference proteome</keyword>
<comment type="similarity">
    <text evidence="12">Belongs to the cytochrome b561 family.</text>
</comment>
<dbReference type="PANTHER" id="PTHR30529">
    <property type="entry name" value="CYTOCHROME B561"/>
    <property type="match status" value="1"/>
</dbReference>
<dbReference type="GO" id="GO:0022904">
    <property type="term" value="P:respiratory electron transport chain"/>
    <property type="evidence" value="ECO:0007669"/>
    <property type="project" value="InterPro"/>
</dbReference>
<reference evidence="15 16" key="1">
    <citation type="submission" date="2019-12" db="EMBL/GenBank/DDBJ databases">
        <title>Neisseriaceae gen. nov. sp. Genome sequencing and assembly.</title>
        <authorList>
            <person name="Liu Z."/>
            <person name="Li A."/>
        </authorList>
    </citation>
    <scope>NUCLEOTIDE SEQUENCE [LARGE SCALE GENOMIC DNA]</scope>
    <source>
        <strain evidence="15 16">B2N2-7</strain>
    </source>
</reference>
<evidence type="ECO:0000256" key="12">
    <source>
        <dbReference type="ARBA" id="ARBA00037975"/>
    </source>
</evidence>
<dbReference type="GO" id="GO:0005886">
    <property type="term" value="C:plasma membrane"/>
    <property type="evidence" value="ECO:0007669"/>
    <property type="project" value="UniProtKB-SubCell"/>
</dbReference>
<feature type="transmembrane region" description="Helical" evidence="13">
    <location>
        <begin position="45"/>
        <end position="64"/>
    </location>
</feature>